<keyword evidence="1" id="KW-1133">Transmembrane helix</keyword>
<dbReference type="Pfam" id="PF00487">
    <property type="entry name" value="FA_desaturase"/>
    <property type="match status" value="1"/>
</dbReference>
<feature type="domain" description="Fatty acid desaturase" evidence="2">
    <location>
        <begin position="37"/>
        <end position="267"/>
    </location>
</feature>
<sequence>MTIYESIFYCLDTSLHITSLIYFFTSAVQHNSFSLLFLSAFSEYKLGLIAHEGCHRAIPRYYGNLYDFVFSSSEMWIEKHNKKHHIYTNKNDDPDIDNMPFLRMTKIQPVYWYHKYQHIYQYLLFTLGAFSLRAQGLVYIYKKQNIIYHIILNIPSFLVFIIYPIVISNIYGILFYMFHNMLIGLFYGIIFSVSHINEKTLFNNNETNFENIQLNETVDWSTESIFWNYMTNGLNHQVIHHLKPNISSCNYPLLSKKFKKTYSEKYKSFENIFIATISNYNYMKKLGVK</sequence>
<evidence type="ECO:0000259" key="2">
    <source>
        <dbReference type="Pfam" id="PF00487"/>
    </source>
</evidence>
<keyword evidence="1" id="KW-0472">Membrane</keyword>
<feature type="transmembrane region" description="Helical" evidence="1">
    <location>
        <begin position="7"/>
        <end position="28"/>
    </location>
</feature>
<accession>A0A6C0F9B2</accession>
<feature type="transmembrane region" description="Helical" evidence="1">
    <location>
        <begin position="119"/>
        <end position="139"/>
    </location>
</feature>
<organism evidence="3">
    <name type="scientific">viral metagenome</name>
    <dbReference type="NCBI Taxonomy" id="1070528"/>
    <lineage>
        <taxon>unclassified sequences</taxon>
        <taxon>metagenomes</taxon>
        <taxon>organismal metagenomes</taxon>
    </lineage>
</organism>
<feature type="transmembrane region" description="Helical" evidence="1">
    <location>
        <begin position="146"/>
        <end position="167"/>
    </location>
</feature>
<evidence type="ECO:0000313" key="3">
    <source>
        <dbReference type="EMBL" id="QHT37159.1"/>
    </source>
</evidence>
<dbReference type="PANTHER" id="PTHR19353">
    <property type="entry name" value="FATTY ACID DESATURASE 2"/>
    <property type="match status" value="1"/>
</dbReference>
<dbReference type="InterPro" id="IPR012171">
    <property type="entry name" value="Fatty_acid_desaturase"/>
</dbReference>
<dbReference type="GO" id="GO:0008610">
    <property type="term" value="P:lipid biosynthetic process"/>
    <property type="evidence" value="ECO:0007669"/>
    <property type="project" value="UniProtKB-ARBA"/>
</dbReference>
<name>A0A6C0F9B2_9ZZZZ</name>
<reference evidence="3" key="1">
    <citation type="journal article" date="2020" name="Nature">
        <title>Giant virus diversity and host interactions through global metagenomics.</title>
        <authorList>
            <person name="Schulz F."/>
            <person name="Roux S."/>
            <person name="Paez-Espino D."/>
            <person name="Jungbluth S."/>
            <person name="Walsh D.A."/>
            <person name="Denef V.J."/>
            <person name="McMahon K.D."/>
            <person name="Konstantinidis K.T."/>
            <person name="Eloe-Fadrosh E.A."/>
            <person name="Kyrpides N.C."/>
            <person name="Woyke T."/>
        </authorList>
    </citation>
    <scope>NUCLEOTIDE SEQUENCE</scope>
    <source>
        <strain evidence="3">GVMAG-S-ERX555967-131</strain>
    </source>
</reference>
<dbReference type="InterPro" id="IPR005804">
    <property type="entry name" value="FA_desaturase_dom"/>
</dbReference>
<dbReference type="GO" id="GO:0016020">
    <property type="term" value="C:membrane"/>
    <property type="evidence" value="ECO:0007669"/>
    <property type="project" value="TreeGrafter"/>
</dbReference>
<keyword evidence="1" id="KW-0812">Transmembrane</keyword>
<feature type="transmembrane region" description="Helical" evidence="1">
    <location>
        <begin position="173"/>
        <end position="193"/>
    </location>
</feature>
<dbReference type="PANTHER" id="PTHR19353:SF19">
    <property type="entry name" value="DELTA(5) FATTY ACID DESATURASE C-RELATED"/>
    <property type="match status" value="1"/>
</dbReference>
<evidence type="ECO:0000256" key="1">
    <source>
        <dbReference type="SAM" id="Phobius"/>
    </source>
</evidence>
<proteinExistence type="predicted"/>
<dbReference type="GO" id="GO:0016717">
    <property type="term" value="F:oxidoreductase activity, acting on paired donors, with oxidation of a pair of donors resulting in the reduction of molecular oxygen to two molecules of water"/>
    <property type="evidence" value="ECO:0007669"/>
    <property type="project" value="TreeGrafter"/>
</dbReference>
<protein>
    <recommendedName>
        <fullName evidence="2">Fatty acid desaturase domain-containing protein</fullName>
    </recommendedName>
</protein>
<dbReference type="EMBL" id="MN738790">
    <property type="protein sequence ID" value="QHT37159.1"/>
    <property type="molecule type" value="Genomic_DNA"/>
</dbReference>
<dbReference type="AlphaFoldDB" id="A0A6C0F9B2"/>